<sequence>MRKTNRLNNCTIRLLSSTACLVDNPQKGRPLLQRRPQ</sequence>
<reference evidence="1" key="1">
    <citation type="submission" date="2016-08" db="EMBL/GenBank/DDBJ databases">
        <authorList>
            <person name="Seilhamer J.J."/>
        </authorList>
    </citation>
    <scope>NUCLEOTIDE SEQUENCE</scope>
    <source>
        <strain evidence="1">86-1</strain>
    </source>
</reference>
<accession>A0A212L8D5</accession>
<gene>
    <name evidence="1" type="ORF">KL86DES1_21406</name>
</gene>
<organism evidence="1">
    <name type="scientific">uncultured Desulfovibrio sp</name>
    <dbReference type="NCBI Taxonomy" id="167968"/>
    <lineage>
        <taxon>Bacteria</taxon>
        <taxon>Pseudomonadati</taxon>
        <taxon>Thermodesulfobacteriota</taxon>
        <taxon>Desulfovibrionia</taxon>
        <taxon>Desulfovibrionales</taxon>
        <taxon>Desulfovibrionaceae</taxon>
        <taxon>Desulfovibrio</taxon>
        <taxon>environmental samples</taxon>
    </lineage>
</organism>
<dbReference type="AlphaFoldDB" id="A0A212L8D5"/>
<proteinExistence type="predicted"/>
<evidence type="ECO:0000313" key="1">
    <source>
        <dbReference type="EMBL" id="SCM73599.1"/>
    </source>
</evidence>
<name>A0A212L8D5_9BACT</name>
<dbReference type="EMBL" id="FMJC01000002">
    <property type="protein sequence ID" value="SCM73599.1"/>
    <property type="molecule type" value="Genomic_DNA"/>
</dbReference>
<protein>
    <submittedName>
        <fullName evidence="1">Uncharacterized protein</fullName>
    </submittedName>
</protein>